<keyword evidence="5" id="KW-1185">Reference proteome</keyword>
<dbReference type="AlphaFoldDB" id="A0A9N9J4F0"/>
<gene>
    <name evidence="4" type="ORF">AMORRO_LOCUS16086</name>
</gene>
<keyword evidence="2" id="KW-0698">rRNA processing</keyword>
<sequence length="155" mass="17447">LAVDMHWGGTDSTDKRDWLINVVFEYFGKHGSEADVDDLETILEQVMSDEFNTLLEDNSAGQVSQKLIDVYNECMQENYTTVEALRSRHSSAPSASKKVVSGGDEEDDEDESDEEYGSEDNESVEEIDEMDVVPSSKKGPIIDDEGFQLVTKRRR</sequence>
<dbReference type="PANTHER" id="PTHR21250">
    <property type="entry name" value="PRE-RRNA-PROCESSING PROTEIN TSR2 HOMOLOG"/>
    <property type="match status" value="1"/>
</dbReference>
<reference evidence="4" key="1">
    <citation type="submission" date="2021-06" db="EMBL/GenBank/DDBJ databases">
        <authorList>
            <person name="Kallberg Y."/>
            <person name="Tangrot J."/>
            <person name="Rosling A."/>
        </authorList>
    </citation>
    <scope>NUCLEOTIDE SEQUENCE</scope>
    <source>
        <strain evidence="4">CL551</strain>
    </source>
</reference>
<proteinExistence type="inferred from homology"/>
<comment type="similarity">
    <text evidence="1">Belongs to the TSR2 family.</text>
</comment>
<dbReference type="EMBL" id="CAJVPV010042089">
    <property type="protein sequence ID" value="CAG8763343.1"/>
    <property type="molecule type" value="Genomic_DNA"/>
</dbReference>
<accession>A0A9N9J4F0</accession>
<evidence type="ECO:0000256" key="1">
    <source>
        <dbReference type="ARBA" id="ARBA00006524"/>
    </source>
</evidence>
<feature type="non-terminal residue" evidence="4">
    <location>
        <position position="155"/>
    </location>
</feature>
<dbReference type="InterPro" id="IPR019398">
    <property type="entry name" value="Pre-rRNA_process_TSR2"/>
</dbReference>
<feature type="region of interest" description="Disordered" evidence="3">
    <location>
        <begin position="85"/>
        <end position="155"/>
    </location>
</feature>
<evidence type="ECO:0000313" key="5">
    <source>
        <dbReference type="Proteomes" id="UP000789342"/>
    </source>
</evidence>
<evidence type="ECO:0000256" key="2">
    <source>
        <dbReference type="ARBA" id="ARBA00022552"/>
    </source>
</evidence>
<organism evidence="4 5">
    <name type="scientific">Acaulospora morrowiae</name>
    <dbReference type="NCBI Taxonomy" id="94023"/>
    <lineage>
        <taxon>Eukaryota</taxon>
        <taxon>Fungi</taxon>
        <taxon>Fungi incertae sedis</taxon>
        <taxon>Mucoromycota</taxon>
        <taxon>Glomeromycotina</taxon>
        <taxon>Glomeromycetes</taxon>
        <taxon>Diversisporales</taxon>
        <taxon>Acaulosporaceae</taxon>
        <taxon>Acaulospora</taxon>
    </lineage>
</organism>
<evidence type="ECO:0000313" key="4">
    <source>
        <dbReference type="EMBL" id="CAG8763343.1"/>
    </source>
</evidence>
<dbReference type="GO" id="GO:0006364">
    <property type="term" value="P:rRNA processing"/>
    <property type="evidence" value="ECO:0007669"/>
    <property type="project" value="UniProtKB-KW"/>
</dbReference>
<comment type="caution">
    <text evidence="4">The sequence shown here is derived from an EMBL/GenBank/DDBJ whole genome shotgun (WGS) entry which is preliminary data.</text>
</comment>
<feature type="compositionally biased region" description="Low complexity" evidence="3">
    <location>
        <begin position="90"/>
        <end position="102"/>
    </location>
</feature>
<name>A0A9N9J4F0_9GLOM</name>
<dbReference type="Proteomes" id="UP000789342">
    <property type="component" value="Unassembled WGS sequence"/>
</dbReference>
<feature type="compositionally biased region" description="Acidic residues" evidence="3">
    <location>
        <begin position="103"/>
        <end position="131"/>
    </location>
</feature>
<dbReference type="Pfam" id="PF10273">
    <property type="entry name" value="WGG"/>
    <property type="match status" value="1"/>
</dbReference>
<protein>
    <submittedName>
        <fullName evidence="4">1960_t:CDS:1</fullName>
    </submittedName>
</protein>
<evidence type="ECO:0000256" key="3">
    <source>
        <dbReference type="SAM" id="MobiDB-lite"/>
    </source>
</evidence>
<dbReference type="OrthoDB" id="263560at2759"/>